<sequence length="281" mass="30882">MDEISNGLDSSTTFQIISCLKHLVHITDATAMISLLQPAPEAFDLFDDVILMAEGKIVYHGPRSYIRKFFEECGFCCPERKGVADFLQEITITVFELAKLLYCIKHHQKVDIGKLIRRAMIRAATADKLVLPFPALVTYFCEQAGLFPVEGDRIAQMDGPLNSRTFNDISAQRSEVGLRAVATRKRQRRDVAARAAEEDTEAAEEDPGAVPAGDHRPDWVGEILQAQTALETRQAALEQRQTTLEQGIADLTKAIRDSFWSATERHGGAGPSSGPSSGHAG</sequence>
<evidence type="ECO:0000313" key="5">
    <source>
        <dbReference type="EMBL" id="KAK0605972.1"/>
    </source>
</evidence>
<dbReference type="Proteomes" id="UP001168877">
    <property type="component" value="Unassembled WGS sequence"/>
</dbReference>
<evidence type="ECO:0000313" key="6">
    <source>
        <dbReference type="Proteomes" id="UP001168877"/>
    </source>
</evidence>
<feature type="compositionally biased region" description="Acidic residues" evidence="3">
    <location>
        <begin position="198"/>
        <end position="207"/>
    </location>
</feature>
<name>A0AA39TFV2_ACESA</name>
<protein>
    <recommendedName>
        <fullName evidence="4">ABC transporter family G domain-containing protein</fullName>
    </recommendedName>
</protein>
<proteinExistence type="predicted"/>
<reference evidence="5" key="1">
    <citation type="journal article" date="2022" name="Plant J.">
        <title>Strategies of tolerance reflected in two North American maple genomes.</title>
        <authorList>
            <person name="McEvoy S.L."/>
            <person name="Sezen U.U."/>
            <person name="Trouern-Trend A."/>
            <person name="McMahon S.M."/>
            <person name="Schaberg P.G."/>
            <person name="Yang J."/>
            <person name="Wegrzyn J.L."/>
            <person name="Swenson N.G."/>
        </authorList>
    </citation>
    <scope>NUCLEOTIDE SEQUENCE</scope>
    <source>
        <strain evidence="5">NS2018</strain>
    </source>
</reference>
<dbReference type="SUPFAM" id="SSF52540">
    <property type="entry name" value="P-loop containing nucleoside triphosphate hydrolases"/>
    <property type="match status" value="1"/>
</dbReference>
<reference evidence="5" key="2">
    <citation type="submission" date="2023-06" db="EMBL/GenBank/DDBJ databases">
        <authorList>
            <person name="Swenson N.G."/>
            <person name="Wegrzyn J.L."/>
            <person name="Mcevoy S.L."/>
        </authorList>
    </citation>
    <scope>NUCLEOTIDE SEQUENCE</scope>
    <source>
        <strain evidence="5">NS2018</strain>
        <tissue evidence="5">Leaf</tissue>
    </source>
</reference>
<evidence type="ECO:0000259" key="4">
    <source>
        <dbReference type="Pfam" id="PF19055"/>
    </source>
</evidence>
<keyword evidence="2" id="KW-0472">Membrane</keyword>
<evidence type="ECO:0000256" key="3">
    <source>
        <dbReference type="SAM" id="MobiDB-lite"/>
    </source>
</evidence>
<keyword evidence="1" id="KW-0813">Transport</keyword>
<gene>
    <name evidence="5" type="ORF">LWI29_032716</name>
</gene>
<feature type="region of interest" description="Disordered" evidence="3">
    <location>
        <begin position="260"/>
        <end position="281"/>
    </location>
</feature>
<organism evidence="5 6">
    <name type="scientific">Acer saccharum</name>
    <name type="common">Sugar maple</name>
    <dbReference type="NCBI Taxonomy" id="4024"/>
    <lineage>
        <taxon>Eukaryota</taxon>
        <taxon>Viridiplantae</taxon>
        <taxon>Streptophyta</taxon>
        <taxon>Embryophyta</taxon>
        <taxon>Tracheophyta</taxon>
        <taxon>Spermatophyta</taxon>
        <taxon>Magnoliopsida</taxon>
        <taxon>eudicotyledons</taxon>
        <taxon>Gunneridae</taxon>
        <taxon>Pentapetalae</taxon>
        <taxon>rosids</taxon>
        <taxon>malvids</taxon>
        <taxon>Sapindales</taxon>
        <taxon>Sapindaceae</taxon>
        <taxon>Hippocastanoideae</taxon>
        <taxon>Acereae</taxon>
        <taxon>Acer</taxon>
    </lineage>
</organism>
<comment type="caution">
    <text evidence="5">The sequence shown here is derived from an EMBL/GenBank/DDBJ whole genome shotgun (WGS) entry which is preliminary data.</text>
</comment>
<dbReference type="AlphaFoldDB" id="A0AA39TFV2"/>
<feature type="domain" description="ABC transporter family G" evidence="4">
    <location>
        <begin position="37"/>
        <end position="90"/>
    </location>
</feature>
<dbReference type="EMBL" id="JAUESC010000002">
    <property type="protein sequence ID" value="KAK0605972.1"/>
    <property type="molecule type" value="Genomic_DNA"/>
</dbReference>
<dbReference type="Gene3D" id="3.40.50.300">
    <property type="entry name" value="P-loop containing nucleotide triphosphate hydrolases"/>
    <property type="match status" value="1"/>
</dbReference>
<dbReference type="GO" id="GO:0140359">
    <property type="term" value="F:ABC-type transporter activity"/>
    <property type="evidence" value="ECO:0007669"/>
    <property type="project" value="InterPro"/>
</dbReference>
<feature type="compositionally biased region" description="Low complexity" evidence="3">
    <location>
        <begin position="272"/>
        <end position="281"/>
    </location>
</feature>
<evidence type="ECO:0000256" key="1">
    <source>
        <dbReference type="ARBA" id="ARBA00022448"/>
    </source>
</evidence>
<dbReference type="InterPro" id="IPR027417">
    <property type="entry name" value="P-loop_NTPase"/>
</dbReference>
<accession>A0AA39TFV2</accession>
<dbReference type="Pfam" id="PF19055">
    <property type="entry name" value="ABC2_membrane_7"/>
    <property type="match status" value="1"/>
</dbReference>
<keyword evidence="6" id="KW-1185">Reference proteome</keyword>
<dbReference type="InterPro" id="IPR043926">
    <property type="entry name" value="ABCG_dom"/>
</dbReference>
<evidence type="ECO:0000256" key="2">
    <source>
        <dbReference type="ARBA" id="ARBA00023136"/>
    </source>
</evidence>
<dbReference type="PANTHER" id="PTHR19241">
    <property type="entry name" value="ATP-BINDING CASSETTE TRANSPORTER"/>
    <property type="match status" value="1"/>
</dbReference>
<feature type="region of interest" description="Disordered" evidence="3">
    <location>
        <begin position="187"/>
        <end position="216"/>
    </location>
</feature>